<organism evidence="2 3">
    <name type="scientific">Rubroshorea leprosula</name>
    <dbReference type="NCBI Taxonomy" id="152421"/>
    <lineage>
        <taxon>Eukaryota</taxon>
        <taxon>Viridiplantae</taxon>
        <taxon>Streptophyta</taxon>
        <taxon>Embryophyta</taxon>
        <taxon>Tracheophyta</taxon>
        <taxon>Spermatophyta</taxon>
        <taxon>Magnoliopsida</taxon>
        <taxon>eudicotyledons</taxon>
        <taxon>Gunneridae</taxon>
        <taxon>Pentapetalae</taxon>
        <taxon>rosids</taxon>
        <taxon>malvids</taxon>
        <taxon>Malvales</taxon>
        <taxon>Dipterocarpaceae</taxon>
        <taxon>Rubroshorea</taxon>
    </lineage>
</organism>
<dbReference type="Pfam" id="PF08387">
    <property type="entry name" value="FBD"/>
    <property type="match status" value="1"/>
</dbReference>
<name>A0AAV5LCG4_9ROSI</name>
<keyword evidence="3" id="KW-1185">Reference proteome</keyword>
<evidence type="ECO:0000313" key="2">
    <source>
        <dbReference type="EMBL" id="GKV34422.1"/>
    </source>
</evidence>
<evidence type="ECO:0000313" key="3">
    <source>
        <dbReference type="Proteomes" id="UP001054252"/>
    </source>
</evidence>
<proteinExistence type="predicted"/>
<dbReference type="InterPro" id="IPR032675">
    <property type="entry name" value="LRR_dom_sf"/>
</dbReference>
<dbReference type="PANTHER" id="PTHR31900:SF34">
    <property type="entry name" value="EMB|CAB62440.1-RELATED"/>
    <property type="match status" value="1"/>
</dbReference>
<comment type="caution">
    <text evidence="2">The sequence shown here is derived from an EMBL/GenBank/DDBJ whole genome shotgun (WGS) entry which is preliminary data.</text>
</comment>
<sequence length="293" mass="33175">MDSESDVWRMDSGESGLKVPSKVCLPSLKVLRLCNIAFSNDDSWSRLLSNCPVLEDLHYCFIGNIWKLGICNPTPKRLRMDHCKLGISNPTLKRLHIEHRPKGRSCGLEISLDEARIDFQQGGGNPSNYIEAATDLLRGICNIQKLGISGRALADLILYSVPIPSFHNVTHLAICWCLDLCLTQLPYLLTRCESLETLVFEHFDGRNWSPAAWYQLEESRASCLSASLKTIEMLNFDGNEHEMEFVKYLLKNARVLESMKIHILGKYKKQVLEITKKLLSLPKVSKKCNVVVV</sequence>
<dbReference type="Proteomes" id="UP001054252">
    <property type="component" value="Unassembled WGS sequence"/>
</dbReference>
<dbReference type="InterPro" id="IPR055411">
    <property type="entry name" value="LRR_FXL15/At3g58940/PEG3-like"/>
</dbReference>
<protein>
    <recommendedName>
        <fullName evidence="1">FBD domain-containing protein</fullName>
    </recommendedName>
</protein>
<dbReference type="Gene3D" id="3.80.10.10">
    <property type="entry name" value="Ribonuclease Inhibitor"/>
    <property type="match status" value="1"/>
</dbReference>
<dbReference type="PANTHER" id="PTHR31900">
    <property type="entry name" value="F-BOX/RNI SUPERFAMILY PROTEIN-RELATED"/>
    <property type="match status" value="1"/>
</dbReference>
<evidence type="ECO:0000259" key="1">
    <source>
        <dbReference type="SMART" id="SM00579"/>
    </source>
</evidence>
<feature type="domain" description="FBD" evidence="1">
    <location>
        <begin position="222"/>
        <end position="293"/>
    </location>
</feature>
<dbReference type="AlphaFoldDB" id="A0AAV5LCG4"/>
<accession>A0AAV5LCG4</accession>
<gene>
    <name evidence="2" type="ORF">SLEP1_g42796</name>
</gene>
<dbReference type="Pfam" id="PF24758">
    <property type="entry name" value="LRR_At5g56370"/>
    <property type="match status" value="1"/>
</dbReference>
<dbReference type="SMART" id="SM00579">
    <property type="entry name" value="FBD"/>
    <property type="match status" value="1"/>
</dbReference>
<dbReference type="SUPFAM" id="SSF52047">
    <property type="entry name" value="RNI-like"/>
    <property type="match status" value="1"/>
</dbReference>
<dbReference type="InterPro" id="IPR050232">
    <property type="entry name" value="FBL13/AtMIF1-like"/>
</dbReference>
<dbReference type="EMBL" id="BPVZ01000105">
    <property type="protein sequence ID" value="GKV34422.1"/>
    <property type="molecule type" value="Genomic_DNA"/>
</dbReference>
<reference evidence="2 3" key="1">
    <citation type="journal article" date="2021" name="Commun. Biol.">
        <title>The genome of Shorea leprosula (Dipterocarpaceae) highlights the ecological relevance of drought in aseasonal tropical rainforests.</title>
        <authorList>
            <person name="Ng K.K.S."/>
            <person name="Kobayashi M.J."/>
            <person name="Fawcett J.A."/>
            <person name="Hatakeyama M."/>
            <person name="Paape T."/>
            <person name="Ng C.H."/>
            <person name="Ang C.C."/>
            <person name="Tnah L.H."/>
            <person name="Lee C.T."/>
            <person name="Nishiyama T."/>
            <person name="Sese J."/>
            <person name="O'Brien M.J."/>
            <person name="Copetti D."/>
            <person name="Mohd Noor M.I."/>
            <person name="Ong R.C."/>
            <person name="Putra M."/>
            <person name="Sireger I.Z."/>
            <person name="Indrioko S."/>
            <person name="Kosugi Y."/>
            <person name="Izuno A."/>
            <person name="Isagi Y."/>
            <person name="Lee S.L."/>
            <person name="Shimizu K.K."/>
        </authorList>
    </citation>
    <scope>NUCLEOTIDE SEQUENCE [LARGE SCALE GENOMIC DNA]</scope>
    <source>
        <strain evidence="2">214</strain>
    </source>
</reference>
<dbReference type="InterPro" id="IPR006566">
    <property type="entry name" value="FBD"/>
</dbReference>